<dbReference type="OrthoDB" id="4703at2759"/>
<comment type="caution">
    <text evidence="5">The sequence shown here is derived from an EMBL/GenBank/DDBJ whole genome shotgun (WGS) entry which is preliminary data.</text>
</comment>
<keyword evidence="2" id="KW-0804">Transcription</keyword>
<proteinExistence type="predicted"/>
<dbReference type="PANTHER" id="PTHR15052:SF2">
    <property type="entry name" value="GENERAL TRANSCRIPTION FACTOR 3C POLYPEPTIDE 2"/>
    <property type="match status" value="1"/>
</dbReference>
<dbReference type="Gene3D" id="2.130.10.10">
    <property type="entry name" value="YVTN repeat-like/Quinoprotein amine dehydrogenase"/>
    <property type="match status" value="1"/>
</dbReference>
<sequence length="725" mass="79512">MRPRRSNRTKSYAVEEYHFGDSSDEQAVSAGRLNATEEGDTNFEDEAAEDDAEEHGDDDNSAEEDETSISESDGGEAVTKPARRRAAKSAGKLPQPPPPKTAGKTTKLAGGYLEIPLASQDGSHQPKAYIGPNDRAVRRRHLVSAWYGPDEERMETTQTLLERWFQWPVLPPRIPQEDEAGVPSRGAWLEDYAGREGKLAAAWRAKVQQAMAGRPPLRGLSPAEAAPYRLPTHSMPVLVGPDAKEEVVFVPGGGYATSHAGIPFDYDTSNENLPSGWMLDTGGIVTSMDWAPRTREQTRQLLAMAVMPHADQEVHEVSEHHDDDHVRMQSSSYGTVQLWEIQGDASGAGSAMATSLPPKLARTLCFPHGRARRVRWNPVGGYLAVLCADGAVYVFEADCEATEEYEELLNPVSVLQLRDEASIDATAMSWANMNRLVVGYSDGSVALWSILPCHLLSRHAVHHSHVVELATGYPSMPYVVAATPLGGTVRVLDLEAGPSHEFTEVQAINVATQPGLLAWSDQMLGFFSLYPSARVNNTVIGFMHHANLPLFRTTFTGDSFPSCIATGKTHPFLLIGLMDGSVWCLNPQVEHFIGRSDATYRVRLFQHEHRPRRLFARDSPAGRRGASRVVQGFEVERNRHAKYEKPPAAKKGKAGKTKKAATNVDEDEDEVLKASDASRAAIHEPLTRITTMEWNPNEGFGCWAAAAMGSGLVRIMDLAIEDDDE</sequence>
<dbReference type="SMART" id="SM00320">
    <property type="entry name" value="WD40"/>
    <property type="match status" value="3"/>
</dbReference>
<evidence type="ECO:0000313" key="6">
    <source>
        <dbReference type="Proteomes" id="UP000076744"/>
    </source>
</evidence>
<comment type="subcellular location">
    <subcellularLocation>
        <location evidence="1">Nucleus</location>
    </subcellularLocation>
</comment>
<dbReference type="InterPro" id="IPR015943">
    <property type="entry name" value="WD40/YVTN_repeat-like_dom_sf"/>
</dbReference>
<dbReference type="InterPro" id="IPR036322">
    <property type="entry name" value="WD40_repeat_dom_sf"/>
</dbReference>
<dbReference type="PANTHER" id="PTHR15052">
    <property type="entry name" value="RNA POLYMERASE III TRANSCRIPTION INITIATION FACTOR COMPLEX SUBUNIT"/>
    <property type="match status" value="1"/>
</dbReference>
<dbReference type="InterPro" id="IPR052416">
    <property type="entry name" value="GTF3C_component"/>
</dbReference>
<dbReference type="EMBL" id="AZHB01000028">
    <property type="protein sequence ID" value="OAA54634.1"/>
    <property type="molecule type" value="Genomic_DNA"/>
</dbReference>
<feature type="compositionally biased region" description="Acidic residues" evidence="4">
    <location>
        <begin position="37"/>
        <end position="68"/>
    </location>
</feature>
<dbReference type="STRING" id="1081104.A0A167MQ82"/>
<accession>A0A167MQ82</accession>
<dbReference type="GO" id="GO:0006383">
    <property type="term" value="P:transcription by RNA polymerase III"/>
    <property type="evidence" value="ECO:0007669"/>
    <property type="project" value="TreeGrafter"/>
</dbReference>
<feature type="compositionally biased region" description="Basic residues" evidence="4">
    <location>
        <begin position="648"/>
        <end position="659"/>
    </location>
</feature>
<dbReference type="GeneID" id="30024527"/>
<feature type="region of interest" description="Disordered" evidence="4">
    <location>
        <begin position="646"/>
        <end position="668"/>
    </location>
</feature>
<dbReference type="InterPro" id="IPR001680">
    <property type="entry name" value="WD40_rpt"/>
</dbReference>
<feature type="region of interest" description="Disordered" evidence="4">
    <location>
        <begin position="1"/>
        <end position="106"/>
    </location>
</feature>
<dbReference type="GO" id="GO:0005634">
    <property type="term" value="C:nucleus"/>
    <property type="evidence" value="ECO:0007669"/>
    <property type="project" value="UniProtKB-SubCell"/>
</dbReference>
<name>A0A167MQ82_CORFA</name>
<dbReference type="Proteomes" id="UP000076744">
    <property type="component" value="Unassembled WGS sequence"/>
</dbReference>
<evidence type="ECO:0000313" key="5">
    <source>
        <dbReference type="EMBL" id="OAA54634.1"/>
    </source>
</evidence>
<dbReference type="SUPFAM" id="SSF50978">
    <property type="entry name" value="WD40 repeat-like"/>
    <property type="match status" value="1"/>
</dbReference>
<dbReference type="AlphaFoldDB" id="A0A167MQ82"/>
<organism evidence="5 6">
    <name type="scientific">Cordyceps fumosorosea (strain ARSEF 2679)</name>
    <name type="common">Isaria fumosorosea</name>
    <dbReference type="NCBI Taxonomy" id="1081104"/>
    <lineage>
        <taxon>Eukaryota</taxon>
        <taxon>Fungi</taxon>
        <taxon>Dikarya</taxon>
        <taxon>Ascomycota</taxon>
        <taxon>Pezizomycotina</taxon>
        <taxon>Sordariomycetes</taxon>
        <taxon>Hypocreomycetidae</taxon>
        <taxon>Hypocreales</taxon>
        <taxon>Cordycipitaceae</taxon>
        <taxon>Cordyceps</taxon>
    </lineage>
</organism>
<dbReference type="RefSeq" id="XP_018700920.1">
    <property type="nucleotide sequence ID" value="XM_018851838.1"/>
</dbReference>
<reference evidence="5 6" key="1">
    <citation type="journal article" date="2016" name="Genome Biol. Evol.">
        <title>Divergent and convergent evolution of fungal pathogenicity.</title>
        <authorList>
            <person name="Shang Y."/>
            <person name="Xiao G."/>
            <person name="Zheng P."/>
            <person name="Cen K."/>
            <person name="Zhan S."/>
            <person name="Wang C."/>
        </authorList>
    </citation>
    <scope>NUCLEOTIDE SEQUENCE [LARGE SCALE GENOMIC DNA]</scope>
    <source>
        <strain evidence="5 6">ARSEF 2679</strain>
    </source>
</reference>
<evidence type="ECO:0000256" key="1">
    <source>
        <dbReference type="ARBA" id="ARBA00004123"/>
    </source>
</evidence>
<evidence type="ECO:0000256" key="3">
    <source>
        <dbReference type="ARBA" id="ARBA00023242"/>
    </source>
</evidence>
<protein>
    <submittedName>
        <fullName evidence="5">WD40 repeat-like-containing domain protein</fullName>
    </submittedName>
</protein>
<keyword evidence="6" id="KW-1185">Reference proteome</keyword>
<dbReference type="GO" id="GO:0000127">
    <property type="term" value="C:transcription factor TFIIIC complex"/>
    <property type="evidence" value="ECO:0007669"/>
    <property type="project" value="TreeGrafter"/>
</dbReference>
<evidence type="ECO:0000256" key="4">
    <source>
        <dbReference type="SAM" id="MobiDB-lite"/>
    </source>
</evidence>
<keyword evidence="3" id="KW-0539">Nucleus</keyword>
<gene>
    <name evidence="5" type="ORF">ISF_08235</name>
</gene>
<evidence type="ECO:0000256" key="2">
    <source>
        <dbReference type="ARBA" id="ARBA00023163"/>
    </source>
</evidence>